<comment type="similarity">
    <text evidence="2 9">Belongs to the glycosyl hydrolase 28 family.</text>
</comment>
<keyword evidence="12" id="KW-1185">Reference proteome</keyword>
<organism evidence="11 12">
    <name type="scientific">Viridothelium virens</name>
    <name type="common">Speckled blister lichen</name>
    <name type="synonym">Trypethelium virens</name>
    <dbReference type="NCBI Taxonomy" id="1048519"/>
    <lineage>
        <taxon>Eukaryota</taxon>
        <taxon>Fungi</taxon>
        <taxon>Dikarya</taxon>
        <taxon>Ascomycota</taxon>
        <taxon>Pezizomycotina</taxon>
        <taxon>Dothideomycetes</taxon>
        <taxon>Dothideomycetes incertae sedis</taxon>
        <taxon>Trypetheliales</taxon>
        <taxon>Trypetheliaceae</taxon>
        <taxon>Viridothelium</taxon>
    </lineage>
</organism>
<keyword evidence="3" id="KW-0964">Secreted</keyword>
<proteinExistence type="inferred from homology"/>
<dbReference type="EMBL" id="ML991843">
    <property type="protein sequence ID" value="KAF2230344.1"/>
    <property type="molecule type" value="Genomic_DNA"/>
</dbReference>
<comment type="subcellular location">
    <subcellularLocation>
        <location evidence="1">Secreted</location>
    </subcellularLocation>
</comment>
<protein>
    <submittedName>
        <fullName evidence="11">Glycoside hydrolase family 28 protein</fullName>
    </submittedName>
</protein>
<keyword evidence="4" id="KW-0732">Signal</keyword>
<dbReference type="PANTHER" id="PTHR31736">
    <property type="match status" value="1"/>
</dbReference>
<dbReference type="PANTHER" id="PTHR31736:SF8">
    <property type="entry name" value="PUTATIVE (AFU_ORTHOLOGUE AFUA_7G06410)-RELATED"/>
    <property type="match status" value="1"/>
</dbReference>
<evidence type="ECO:0000256" key="9">
    <source>
        <dbReference type="RuleBase" id="RU361169"/>
    </source>
</evidence>
<evidence type="ECO:0000256" key="2">
    <source>
        <dbReference type="ARBA" id="ARBA00008834"/>
    </source>
</evidence>
<keyword evidence="5 9" id="KW-0378">Hydrolase</keyword>
<dbReference type="AlphaFoldDB" id="A0A6A6GX13"/>
<evidence type="ECO:0000256" key="10">
    <source>
        <dbReference type="SAM" id="MobiDB-lite"/>
    </source>
</evidence>
<dbReference type="SUPFAM" id="SSF51126">
    <property type="entry name" value="Pectin lyase-like"/>
    <property type="match status" value="1"/>
</dbReference>
<name>A0A6A6GX13_VIRVR</name>
<dbReference type="OrthoDB" id="3684889at2759"/>
<feature type="region of interest" description="Disordered" evidence="10">
    <location>
        <begin position="1"/>
        <end position="21"/>
    </location>
</feature>
<dbReference type="InterPro" id="IPR000743">
    <property type="entry name" value="Glyco_hydro_28"/>
</dbReference>
<dbReference type="Pfam" id="PF00295">
    <property type="entry name" value="Glyco_hydro_28"/>
    <property type="match status" value="1"/>
</dbReference>
<dbReference type="GO" id="GO:0071555">
    <property type="term" value="P:cell wall organization"/>
    <property type="evidence" value="ECO:0007669"/>
    <property type="project" value="UniProtKB-KW"/>
</dbReference>
<evidence type="ECO:0000256" key="6">
    <source>
        <dbReference type="ARBA" id="ARBA00023180"/>
    </source>
</evidence>
<evidence type="ECO:0000256" key="3">
    <source>
        <dbReference type="ARBA" id="ARBA00022525"/>
    </source>
</evidence>
<dbReference type="GO" id="GO:0005975">
    <property type="term" value="P:carbohydrate metabolic process"/>
    <property type="evidence" value="ECO:0007669"/>
    <property type="project" value="InterPro"/>
</dbReference>
<evidence type="ECO:0000313" key="12">
    <source>
        <dbReference type="Proteomes" id="UP000800092"/>
    </source>
</evidence>
<dbReference type="InterPro" id="IPR012334">
    <property type="entry name" value="Pectin_lyas_fold"/>
</dbReference>
<dbReference type="Proteomes" id="UP000800092">
    <property type="component" value="Unassembled WGS sequence"/>
</dbReference>
<dbReference type="InterPro" id="IPR011050">
    <property type="entry name" value="Pectin_lyase_fold/virulence"/>
</dbReference>
<keyword evidence="6" id="KW-0325">Glycoprotein</keyword>
<dbReference type="GO" id="GO:0004650">
    <property type="term" value="F:polygalacturonase activity"/>
    <property type="evidence" value="ECO:0007669"/>
    <property type="project" value="InterPro"/>
</dbReference>
<gene>
    <name evidence="11" type="ORF">EV356DRAFT_526810</name>
</gene>
<evidence type="ECO:0000256" key="7">
    <source>
        <dbReference type="ARBA" id="ARBA00023295"/>
    </source>
</evidence>
<keyword evidence="7 9" id="KW-0326">Glycosidase</keyword>
<reference evidence="11" key="1">
    <citation type="journal article" date="2020" name="Stud. Mycol.">
        <title>101 Dothideomycetes genomes: a test case for predicting lifestyles and emergence of pathogens.</title>
        <authorList>
            <person name="Haridas S."/>
            <person name="Albert R."/>
            <person name="Binder M."/>
            <person name="Bloem J."/>
            <person name="Labutti K."/>
            <person name="Salamov A."/>
            <person name="Andreopoulos B."/>
            <person name="Baker S."/>
            <person name="Barry K."/>
            <person name="Bills G."/>
            <person name="Bluhm B."/>
            <person name="Cannon C."/>
            <person name="Castanera R."/>
            <person name="Culley D."/>
            <person name="Daum C."/>
            <person name="Ezra D."/>
            <person name="Gonzalez J."/>
            <person name="Henrissat B."/>
            <person name="Kuo A."/>
            <person name="Liang C."/>
            <person name="Lipzen A."/>
            <person name="Lutzoni F."/>
            <person name="Magnuson J."/>
            <person name="Mondo S."/>
            <person name="Nolan M."/>
            <person name="Ohm R."/>
            <person name="Pangilinan J."/>
            <person name="Park H.-J."/>
            <person name="Ramirez L."/>
            <person name="Alfaro M."/>
            <person name="Sun H."/>
            <person name="Tritt A."/>
            <person name="Yoshinaga Y."/>
            <person name="Zwiers L.-H."/>
            <person name="Turgeon B."/>
            <person name="Goodwin S."/>
            <person name="Spatafora J."/>
            <person name="Crous P."/>
            <person name="Grigoriev I."/>
        </authorList>
    </citation>
    <scope>NUCLEOTIDE SEQUENCE</scope>
    <source>
        <strain evidence="11">Tuck. ex Michener</strain>
    </source>
</reference>
<evidence type="ECO:0000256" key="8">
    <source>
        <dbReference type="ARBA" id="ARBA00023316"/>
    </source>
</evidence>
<evidence type="ECO:0000256" key="1">
    <source>
        <dbReference type="ARBA" id="ARBA00004613"/>
    </source>
</evidence>
<dbReference type="GO" id="GO:0005576">
    <property type="term" value="C:extracellular region"/>
    <property type="evidence" value="ECO:0007669"/>
    <property type="project" value="UniProtKB-SubCell"/>
</dbReference>
<evidence type="ECO:0000256" key="5">
    <source>
        <dbReference type="ARBA" id="ARBA00022801"/>
    </source>
</evidence>
<keyword evidence="8" id="KW-0961">Cell wall biogenesis/degradation</keyword>
<dbReference type="Gene3D" id="2.160.20.10">
    <property type="entry name" value="Single-stranded right-handed beta-helix, Pectin lyase-like"/>
    <property type="match status" value="1"/>
</dbReference>
<accession>A0A6A6GX13</accession>
<evidence type="ECO:0000313" key="11">
    <source>
        <dbReference type="EMBL" id="KAF2230344.1"/>
    </source>
</evidence>
<sequence>MSCSGLERVGSDTECVVQPHPSGGDSAPAILDAFRMCGQDGKIAFLNETYHVNSVMTTTGLKNCEVEINGTLLWGTDINYWLNSSLPMGYQNQSTAWQFGGTNVHLHGHGYGTLNGNGQVWYDFNKGQSNYPRRPHQITFTGLYDSVIENMRFVQSQMWTMTVIHASNVLLQNIYVSSTSNDSASTDNTDGADTIYANNITFRNWDVTNGDDCISQKANSTNILMEDITCHGGTGIAIGSIGQYNGRFETIQNVTARRVHAIRTQYIAYIKTWTGVATGYPPNGGGGGLGFIQNLTFSELEAVNTSIPFGITQCTSYNGATPDCDTSKFNIRDVKFVHANGTLSAAANETVAQMQCSAAAPCPGIEVKDVAVTELVGGQKAYQYQCDSVEDPIGFNCTGPVPCDNHAFGGC</sequence>
<evidence type="ECO:0000256" key="4">
    <source>
        <dbReference type="ARBA" id="ARBA00022729"/>
    </source>
</evidence>